<protein>
    <submittedName>
        <fullName evidence="1">Uncharacterized protein</fullName>
    </submittedName>
</protein>
<evidence type="ECO:0000313" key="2">
    <source>
        <dbReference type="Proteomes" id="UP001549143"/>
    </source>
</evidence>
<gene>
    <name evidence="1" type="ORF">ABID44_002391</name>
</gene>
<dbReference type="Proteomes" id="UP001549143">
    <property type="component" value="Unassembled WGS sequence"/>
</dbReference>
<sequence length="64" mass="6821">MMPVHNGQRRSGEGDLLVQPALFGYICATQAIPLATECCCRRQLSSVNVRASEGSMMGIPPLTG</sequence>
<proteinExistence type="predicted"/>
<accession>A0ABV2KPQ3</accession>
<organism evidence="1 2">
    <name type="scientific">Aquamicrobium ahrensii</name>
    <dbReference type="NCBI Taxonomy" id="469551"/>
    <lineage>
        <taxon>Bacteria</taxon>
        <taxon>Pseudomonadati</taxon>
        <taxon>Pseudomonadota</taxon>
        <taxon>Alphaproteobacteria</taxon>
        <taxon>Hyphomicrobiales</taxon>
        <taxon>Phyllobacteriaceae</taxon>
        <taxon>Aquamicrobium</taxon>
    </lineage>
</organism>
<name>A0ABV2KPQ3_9HYPH</name>
<evidence type="ECO:0000313" key="1">
    <source>
        <dbReference type="EMBL" id="MET3662059.1"/>
    </source>
</evidence>
<comment type="caution">
    <text evidence="1">The sequence shown here is derived from an EMBL/GenBank/DDBJ whole genome shotgun (WGS) entry which is preliminary data.</text>
</comment>
<dbReference type="EMBL" id="JBEPMN010000008">
    <property type="protein sequence ID" value="MET3662059.1"/>
    <property type="molecule type" value="Genomic_DNA"/>
</dbReference>
<keyword evidence="2" id="KW-1185">Reference proteome</keyword>
<reference evidence="1 2" key="1">
    <citation type="submission" date="2024-06" db="EMBL/GenBank/DDBJ databases">
        <title>Genomic Encyclopedia of Type Strains, Phase IV (KMG-IV): sequencing the most valuable type-strain genomes for metagenomic binning, comparative biology and taxonomic classification.</title>
        <authorList>
            <person name="Goeker M."/>
        </authorList>
    </citation>
    <scope>NUCLEOTIDE SEQUENCE [LARGE SCALE GENOMIC DNA]</scope>
    <source>
        <strain evidence="1 2">DSM 19730</strain>
    </source>
</reference>